<sequence>MTIRVSKEQGIYYLQHTKIGNNTNKEELPVAPQVATNILDIHRLGYLRQCFHIYLQKSLSSPLSVIFVSFQSIIVQHFSPNNNKSLKPFDLIHSYVWEPASNSISGTKWFVSFIDDCTRVNEYFL</sequence>
<proteinExistence type="predicted"/>
<reference evidence="1" key="1">
    <citation type="submission" date="2018-05" db="EMBL/GenBank/DDBJ databases">
        <title>Draft genome of Mucuna pruriens seed.</title>
        <authorList>
            <person name="Nnadi N.E."/>
            <person name="Vos R."/>
            <person name="Hasami M.H."/>
            <person name="Devisetty U.K."/>
            <person name="Aguiy J.C."/>
        </authorList>
    </citation>
    <scope>NUCLEOTIDE SEQUENCE [LARGE SCALE GENOMIC DNA]</scope>
    <source>
        <strain evidence="1">JCA_2017</strain>
    </source>
</reference>
<organism evidence="1 2">
    <name type="scientific">Mucuna pruriens</name>
    <name type="common">Velvet bean</name>
    <name type="synonym">Dolichos pruriens</name>
    <dbReference type="NCBI Taxonomy" id="157652"/>
    <lineage>
        <taxon>Eukaryota</taxon>
        <taxon>Viridiplantae</taxon>
        <taxon>Streptophyta</taxon>
        <taxon>Embryophyta</taxon>
        <taxon>Tracheophyta</taxon>
        <taxon>Spermatophyta</taxon>
        <taxon>Magnoliopsida</taxon>
        <taxon>eudicotyledons</taxon>
        <taxon>Gunneridae</taxon>
        <taxon>Pentapetalae</taxon>
        <taxon>rosids</taxon>
        <taxon>fabids</taxon>
        <taxon>Fabales</taxon>
        <taxon>Fabaceae</taxon>
        <taxon>Papilionoideae</taxon>
        <taxon>50 kb inversion clade</taxon>
        <taxon>NPAAA clade</taxon>
        <taxon>indigoferoid/millettioid clade</taxon>
        <taxon>Phaseoleae</taxon>
        <taxon>Mucuna</taxon>
    </lineage>
</organism>
<gene>
    <name evidence="1" type="ORF">CR513_15024</name>
</gene>
<dbReference type="Proteomes" id="UP000257109">
    <property type="component" value="Unassembled WGS sequence"/>
</dbReference>
<comment type="caution">
    <text evidence="1">The sequence shown here is derived from an EMBL/GenBank/DDBJ whole genome shotgun (WGS) entry which is preliminary data.</text>
</comment>
<feature type="non-terminal residue" evidence="1">
    <location>
        <position position="1"/>
    </location>
</feature>
<name>A0A371HFQ1_MUCPR</name>
<keyword evidence="2" id="KW-1185">Reference proteome</keyword>
<protein>
    <submittedName>
        <fullName evidence="1">Uncharacterized protein</fullName>
    </submittedName>
</protein>
<dbReference type="AlphaFoldDB" id="A0A371HFQ1"/>
<evidence type="ECO:0000313" key="1">
    <source>
        <dbReference type="EMBL" id="RDY01626.1"/>
    </source>
</evidence>
<evidence type="ECO:0000313" key="2">
    <source>
        <dbReference type="Proteomes" id="UP000257109"/>
    </source>
</evidence>
<dbReference type="OrthoDB" id="1749397at2759"/>
<dbReference type="EMBL" id="QJKJ01002721">
    <property type="protein sequence ID" value="RDY01626.1"/>
    <property type="molecule type" value="Genomic_DNA"/>
</dbReference>
<accession>A0A371HFQ1</accession>